<evidence type="ECO:0000256" key="1">
    <source>
        <dbReference type="ARBA" id="ARBA00001941"/>
    </source>
</evidence>
<dbReference type="FunFam" id="3.40.630.10:FF:000072">
    <property type="entry name" value="Aminoacyl-histidine dipeptidase"/>
    <property type="match status" value="1"/>
</dbReference>
<comment type="catalytic activity">
    <reaction evidence="9">
        <text>Hydrolysis of dipeptides, preferentially hydrophobic dipeptides including prolyl amino acids.</text>
        <dbReference type="EC" id="3.4.13.18"/>
    </reaction>
</comment>
<evidence type="ECO:0000256" key="4">
    <source>
        <dbReference type="ARBA" id="ARBA00022723"/>
    </source>
</evidence>
<keyword evidence="5" id="KW-0378">Hydrolase</keyword>
<dbReference type="Proteomes" id="UP000223596">
    <property type="component" value="Unassembled WGS sequence"/>
</dbReference>
<dbReference type="GO" id="GO:0070573">
    <property type="term" value="F:metallodipeptidase activity"/>
    <property type="evidence" value="ECO:0007669"/>
    <property type="project" value="TreeGrafter"/>
</dbReference>
<dbReference type="PANTHER" id="PTHR43501:SF1">
    <property type="entry name" value="CYTOSOL NON-SPECIFIC DIPEPTIDASE"/>
    <property type="match status" value="1"/>
</dbReference>
<dbReference type="EMBL" id="PDBW01000001">
    <property type="protein sequence ID" value="PFH01979.1"/>
    <property type="molecule type" value="Genomic_DNA"/>
</dbReference>
<dbReference type="InterPro" id="IPR001160">
    <property type="entry name" value="Peptidase_M20C"/>
</dbReference>
<evidence type="ECO:0000256" key="12">
    <source>
        <dbReference type="ARBA" id="ARBA00061423"/>
    </source>
</evidence>
<evidence type="ECO:0000256" key="7">
    <source>
        <dbReference type="ARBA" id="ARBA00023049"/>
    </source>
</evidence>
<dbReference type="GO" id="GO:0046872">
    <property type="term" value="F:metal ion binding"/>
    <property type="evidence" value="ECO:0007669"/>
    <property type="project" value="UniProtKB-KW"/>
</dbReference>
<evidence type="ECO:0000256" key="2">
    <source>
        <dbReference type="ARBA" id="ARBA00001947"/>
    </source>
</evidence>
<dbReference type="Pfam" id="PF01546">
    <property type="entry name" value="Peptidase_M20"/>
    <property type="match status" value="1"/>
</dbReference>
<dbReference type="PIRSF" id="PIRSF016599">
    <property type="entry name" value="Xaa-His_dipept"/>
    <property type="match status" value="1"/>
</dbReference>
<evidence type="ECO:0000256" key="10">
    <source>
        <dbReference type="ARBA" id="ARBA00038976"/>
    </source>
</evidence>
<dbReference type="RefSeq" id="WP_003516148.1">
    <property type="nucleotide sequence ID" value="NZ_CP013828.1"/>
</dbReference>
<evidence type="ECO:0000256" key="8">
    <source>
        <dbReference type="ARBA" id="ARBA00023285"/>
    </source>
</evidence>
<evidence type="ECO:0000256" key="9">
    <source>
        <dbReference type="ARBA" id="ARBA00036421"/>
    </source>
</evidence>
<dbReference type="InterPro" id="IPR036264">
    <property type="entry name" value="Bact_exopeptidase_dim_dom"/>
</dbReference>
<organism evidence="19 20">
    <name type="scientific">Acetivibrio thermocellus AD2</name>
    <dbReference type="NCBI Taxonomy" id="1138384"/>
    <lineage>
        <taxon>Bacteria</taxon>
        <taxon>Bacillati</taxon>
        <taxon>Bacillota</taxon>
        <taxon>Clostridia</taxon>
        <taxon>Eubacteriales</taxon>
        <taxon>Oscillospiraceae</taxon>
        <taxon>Acetivibrio</taxon>
    </lineage>
</organism>
<evidence type="ECO:0000256" key="6">
    <source>
        <dbReference type="ARBA" id="ARBA00022833"/>
    </source>
</evidence>
<dbReference type="PANTHER" id="PTHR43501">
    <property type="entry name" value="CYTOSOL NON-SPECIFIC DIPEPTIDASE"/>
    <property type="match status" value="1"/>
</dbReference>
<dbReference type="GO" id="GO:0006508">
    <property type="term" value="P:proteolysis"/>
    <property type="evidence" value="ECO:0007669"/>
    <property type="project" value="UniProtKB-KW"/>
</dbReference>
<dbReference type="EC" id="3.4.13.18" evidence="10"/>
<evidence type="ECO:0000256" key="17">
    <source>
        <dbReference type="ARBA" id="ARBA00078074"/>
    </source>
</evidence>
<dbReference type="CDD" id="cd03890">
    <property type="entry name" value="M20_pepD"/>
    <property type="match status" value="1"/>
</dbReference>
<comment type="similarity">
    <text evidence="12">Belongs to the peptidase M20C family.</text>
</comment>
<accession>A0AB36TDF0</accession>
<evidence type="ECO:0000313" key="20">
    <source>
        <dbReference type="Proteomes" id="UP000223596"/>
    </source>
</evidence>
<dbReference type="Gene3D" id="3.40.630.10">
    <property type="entry name" value="Zn peptidases"/>
    <property type="match status" value="2"/>
</dbReference>
<dbReference type="PRINTS" id="PR00934">
    <property type="entry name" value="XHISDIPTASE"/>
</dbReference>
<proteinExistence type="inferred from homology"/>
<keyword evidence="3" id="KW-0645">Protease</keyword>
<keyword evidence="6" id="KW-0862">Zinc</keyword>
<comment type="cofactor">
    <cofactor evidence="1">
        <name>Co(2+)</name>
        <dbReference type="ChEBI" id="CHEBI:48828"/>
    </cofactor>
</comment>
<evidence type="ECO:0000256" key="5">
    <source>
        <dbReference type="ARBA" id="ARBA00022801"/>
    </source>
</evidence>
<dbReference type="AlphaFoldDB" id="A0AB36TDF0"/>
<dbReference type="NCBIfam" id="TIGR01893">
    <property type="entry name" value="aa-his-dipept"/>
    <property type="match status" value="1"/>
</dbReference>
<evidence type="ECO:0000256" key="13">
    <source>
        <dbReference type="ARBA" id="ARBA00071271"/>
    </source>
</evidence>
<dbReference type="FunFam" id="3.40.630.10:FF:000015">
    <property type="entry name" value="Aminoacyl-histidine dipeptidase PepD"/>
    <property type="match status" value="1"/>
</dbReference>
<evidence type="ECO:0000256" key="15">
    <source>
        <dbReference type="ARBA" id="ARBA00076004"/>
    </source>
</evidence>
<keyword evidence="4" id="KW-0479">Metal-binding</keyword>
<evidence type="ECO:0000256" key="11">
    <source>
        <dbReference type="ARBA" id="ARBA00044252"/>
    </source>
</evidence>
<dbReference type="GeneID" id="35804216"/>
<dbReference type="SUPFAM" id="SSF55031">
    <property type="entry name" value="Bacterial exopeptidase dimerisation domain"/>
    <property type="match status" value="1"/>
</dbReference>
<keyword evidence="7" id="KW-0482">Metalloprotease</keyword>
<comment type="caution">
    <text evidence="19">The sequence shown here is derived from an EMBL/GenBank/DDBJ whole genome shotgun (WGS) entry which is preliminary data.</text>
</comment>
<evidence type="ECO:0000259" key="18">
    <source>
        <dbReference type="Pfam" id="PF07687"/>
    </source>
</evidence>
<sequence length="480" mass="53455">MVIFMSTIHTIEPRKVFHWFYQINQIPRCSGNEKRISDFLVNFARERNLEVYQDELYNVIIKKPATPGYENAPAVIIQGHSDMVCIKGEGSNHNFDTDPIEMIVEGDILRANNTTLGGDDGIAVAYGLAILDSDDLKHPAIELLVTTREETGMDGAMALTGEHLSGKILLNIDSDEEGVFLVSCAGGANQIVTFPLKKEKKRGTGLKIKVSGLKGGHSGMEIVKQRANAIKLLARILDQCRDKVTLAKITGGSKHNAIPKEAEAVVLTEDLEGTVRIVESLAKELKEEYRVEDSGLTVTVTEVGVEEVFLKQISNDVIDFLMMTPDGVQYMSKDIEGLVQTSVNNAVVEEKEGRLVVTISLRSSSESSLREMLNRVALIAKRTNGMAKESNFYPAWEYDDKSEIRKTAVRVYEEMFDKKAKLTAVHAGLECGVLKKKLPDVDMISFGPNLYDIHTEKEHLSISSVERVWRFLIRLLEEIK</sequence>
<feature type="domain" description="Peptidase M20 dimerisation" evidence="18">
    <location>
        <begin position="210"/>
        <end position="289"/>
    </location>
</feature>
<dbReference type="SUPFAM" id="SSF53187">
    <property type="entry name" value="Zn-dependent exopeptidases"/>
    <property type="match status" value="1"/>
</dbReference>
<protein>
    <recommendedName>
        <fullName evidence="13">Cytosol non-specific dipeptidase</fullName>
        <ecNumber evidence="10">3.4.13.18</ecNumber>
    </recommendedName>
    <alternativeName>
        <fullName evidence="16">Aminoacyl-histidine dipeptidase</fullName>
    </alternativeName>
    <alternativeName>
        <fullName evidence="15">Beta-alanyl-histidine dipeptidase</fullName>
    </alternativeName>
    <alternativeName>
        <fullName evidence="14">Carnosinase</fullName>
    </alternativeName>
    <alternativeName>
        <fullName evidence="11">Peptidase D</fullName>
    </alternativeName>
    <alternativeName>
        <fullName evidence="17">Xaa-His dipeptidase</fullName>
    </alternativeName>
</protein>
<gene>
    <name evidence="19" type="ORF">M972_11740</name>
</gene>
<keyword evidence="8" id="KW-0170">Cobalt</keyword>
<dbReference type="Pfam" id="PF07687">
    <property type="entry name" value="M20_dimer"/>
    <property type="match status" value="1"/>
</dbReference>
<dbReference type="InterPro" id="IPR002933">
    <property type="entry name" value="Peptidase_M20"/>
</dbReference>
<dbReference type="GO" id="GO:0005829">
    <property type="term" value="C:cytosol"/>
    <property type="evidence" value="ECO:0007669"/>
    <property type="project" value="TreeGrafter"/>
</dbReference>
<dbReference type="InterPro" id="IPR011650">
    <property type="entry name" value="Peptidase_M20_dimer"/>
</dbReference>
<evidence type="ECO:0000256" key="16">
    <source>
        <dbReference type="ARBA" id="ARBA00077688"/>
    </source>
</evidence>
<evidence type="ECO:0000256" key="3">
    <source>
        <dbReference type="ARBA" id="ARBA00022670"/>
    </source>
</evidence>
<evidence type="ECO:0000256" key="14">
    <source>
        <dbReference type="ARBA" id="ARBA00075285"/>
    </source>
</evidence>
<evidence type="ECO:0000313" key="19">
    <source>
        <dbReference type="EMBL" id="PFH01979.1"/>
    </source>
</evidence>
<reference evidence="19 20" key="1">
    <citation type="submission" date="2017-09" db="EMBL/GenBank/DDBJ databases">
        <title>Evaluation of Pacific Biosciences Sequencing Technology to Finishing C. thermocellum Genome Sequences.</title>
        <authorList>
            <person name="Brown S."/>
        </authorList>
    </citation>
    <scope>NUCLEOTIDE SEQUENCE [LARGE SCALE GENOMIC DNA]</scope>
    <source>
        <strain evidence="19 20">AD2</strain>
    </source>
</reference>
<name>A0AB36TDF0_ACETH</name>
<comment type="cofactor">
    <cofactor evidence="2">
        <name>Zn(2+)</name>
        <dbReference type="ChEBI" id="CHEBI:29105"/>
    </cofactor>
</comment>